<dbReference type="Gene3D" id="1.10.287.130">
    <property type="match status" value="1"/>
</dbReference>
<dbReference type="CDD" id="cd00130">
    <property type="entry name" value="PAS"/>
    <property type="match status" value="1"/>
</dbReference>
<keyword evidence="11 12" id="KW-0472">Membrane</keyword>
<dbReference type="InterPro" id="IPR007895">
    <property type="entry name" value="MASE1"/>
</dbReference>
<comment type="caution">
    <text evidence="16">The sequence shown here is derived from an EMBL/GenBank/DDBJ whole genome shotgun (WGS) entry which is preliminary data.</text>
</comment>
<dbReference type="Pfam" id="PF00989">
    <property type="entry name" value="PAS"/>
    <property type="match status" value="1"/>
</dbReference>
<dbReference type="RefSeq" id="WP_192030031.1">
    <property type="nucleotide sequence ID" value="NZ_JACYTR010000026.1"/>
</dbReference>
<dbReference type="Pfam" id="PF02518">
    <property type="entry name" value="HATPase_c"/>
    <property type="match status" value="1"/>
</dbReference>
<sequence length="872" mass="95656">MARALSLTKLSLIIAVAYVVSGRLGLLLAIPPGYATAIFPPAGVALGALLLFGRPAIIGVWLGSLALNIWIGGGFSAFSVLIAALIASGSSLQALAGHWLIARFIGLPITFEEGRSHGRFAILAACLAPLIGASVGTGTLLAAGLLPGWDALPFAWLTWWVGDGIGVLLVTPVMLMLWAQPASYWRPLARKVVPMLLLTLAVVVWAFYAASHWEQANLRESFARISERLGNQIESSVQHTITELESLERFFAASQRVDHQEFSTFVNTMLRHRPAINAIEWAPLVLPEQLSAHQSAMRQIHPGYRVWQREEQGQADAANAPPFHAPIAFLEPFERHAAILGFDLASSPQRLEALQRARASGDVAVSRPLRLLQDSGDALGVLSMRYVSSTDHAEAGFVIAAVQIEQTLKFALEDQPTAEVRIRMTDRSDEQAPILLFDSASASLSASSAVARNGLSTQRLLELGGRRWLLEFHALPGFVESRHPWQAWLVLVAGLLFAALLASTMTLAASRESAIARVVTQRTRELQRSESLQRAIVDSSPEGLLLLDAAGRILSINAYGRVMLGYDDQALLGKPLSPLLSEAERLNEWLAGHSDERVRFETSVADAANALVPVELTATRVEVSEERRYSVQLHDMRQRYELDQLKREFVSTVSHELRTPLTALRGAVRLLQQHAGLQLPPAASQLLEVADRNGERLAHLINDLLDFEKLSIGTLQLQLSRVQLEPFLRQHLADLEPYAKRSSISLHLECEHHLPDIFCAPDRLAQVLSNLVSNAVKFSPAGSEVWLKAGQLRNRVRLEVIDQGPGIPAELQPRIFEKFWQADGSTQRRHPGTGLGLAITKLLVEKMGGQIGFKSSSRGSVFWVEFNKFESG</sequence>
<dbReference type="InterPro" id="IPR035965">
    <property type="entry name" value="PAS-like_dom_sf"/>
</dbReference>
<evidence type="ECO:0000256" key="1">
    <source>
        <dbReference type="ARBA" id="ARBA00000085"/>
    </source>
</evidence>
<evidence type="ECO:0000313" key="16">
    <source>
        <dbReference type="EMBL" id="MBD8526611.1"/>
    </source>
</evidence>
<evidence type="ECO:0000256" key="2">
    <source>
        <dbReference type="ARBA" id="ARBA00004651"/>
    </source>
</evidence>
<gene>
    <name evidence="16" type="ORF">IFO71_12775</name>
</gene>
<dbReference type="CDD" id="cd00082">
    <property type="entry name" value="HisKA"/>
    <property type="match status" value="1"/>
</dbReference>
<feature type="transmembrane region" description="Helical" evidence="12">
    <location>
        <begin position="92"/>
        <end position="111"/>
    </location>
</feature>
<dbReference type="SUPFAM" id="SSF55785">
    <property type="entry name" value="PYP-like sensor domain (PAS domain)"/>
    <property type="match status" value="1"/>
</dbReference>
<dbReference type="GO" id="GO:0005886">
    <property type="term" value="C:plasma membrane"/>
    <property type="evidence" value="ECO:0007669"/>
    <property type="project" value="UniProtKB-SubCell"/>
</dbReference>
<dbReference type="FunFam" id="1.10.287.130:FF:000001">
    <property type="entry name" value="Two-component sensor histidine kinase"/>
    <property type="match status" value="1"/>
</dbReference>
<feature type="domain" description="CHASE" evidence="15">
    <location>
        <begin position="253"/>
        <end position="471"/>
    </location>
</feature>
<dbReference type="Gene3D" id="3.30.450.20">
    <property type="entry name" value="PAS domain"/>
    <property type="match status" value="1"/>
</dbReference>
<comment type="subcellular location">
    <subcellularLocation>
        <location evidence="2">Cell membrane</location>
        <topology evidence="2">Multi-pass membrane protein</topology>
    </subcellularLocation>
</comment>
<evidence type="ECO:0000256" key="6">
    <source>
        <dbReference type="ARBA" id="ARBA00022679"/>
    </source>
</evidence>
<feature type="transmembrane region" description="Helical" evidence="12">
    <location>
        <begin position="12"/>
        <end position="30"/>
    </location>
</feature>
<protein>
    <recommendedName>
        <fullName evidence="3">histidine kinase</fullName>
        <ecNumber evidence="3">2.7.13.3</ecNumber>
    </recommendedName>
</protein>
<dbReference type="SUPFAM" id="SSF55874">
    <property type="entry name" value="ATPase domain of HSP90 chaperone/DNA topoisomerase II/histidine kinase"/>
    <property type="match status" value="1"/>
</dbReference>
<dbReference type="InterPro" id="IPR013767">
    <property type="entry name" value="PAS_fold"/>
</dbReference>
<dbReference type="PROSITE" id="PS50839">
    <property type="entry name" value="CHASE"/>
    <property type="match status" value="1"/>
</dbReference>
<keyword evidence="9 12" id="KW-1133">Transmembrane helix</keyword>
<dbReference type="InterPro" id="IPR000014">
    <property type="entry name" value="PAS"/>
</dbReference>
<dbReference type="SUPFAM" id="SSF47384">
    <property type="entry name" value="Homodimeric domain of signal transducing histidine kinase"/>
    <property type="match status" value="1"/>
</dbReference>
<feature type="transmembrane region" description="Helical" evidence="12">
    <location>
        <begin position="65"/>
        <end position="86"/>
    </location>
</feature>
<dbReference type="CDD" id="cd16922">
    <property type="entry name" value="HATPase_EvgS-ArcB-TorS-like"/>
    <property type="match status" value="1"/>
</dbReference>
<evidence type="ECO:0000313" key="17">
    <source>
        <dbReference type="Proteomes" id="UP000613768"/>
    </source>
</evidence>
<dbReference type="InterPro" id="IPR006189">
    <property type="entry name" value="CHASE_dom"/>
</dbReference>
<dbReference type="PROSITE" id="PS50109">
    <property type="entry name" value="HIS_KIN"/>
    <property type="match status" value="1"/>
</dbReference>
<evidence type="ECO:0000256" key="3">
    <source>
        <dbReference type="ARBA" id="ARBA00012438"/>
    </source>
</evidence>
<dbReference type="Gene3D" id="3.30.565.10">
    <property type="entry name" value="Histidine kinase-like ATPase, C-terminal domain"/>
    <property type="match status" value="1"/>
</dbReference>
<dbReference type="InterPro" id="IPR042240">
    <property type="entry name" value="CHASE_sf"/>
</dbReference>
<feature type="transmembrane region" description="Helical" evidence="12">
    <location>
        <begin position="157"/>
        <end position="179"/>
    </location>
</feature>
<dbReference type="FunFam" id="3.30.565.10:FF:000006">
    <property type="entry name" value="Sensor histidine kinase WalK"/>
    <property type="match status" value="1"/>
</dbReference>
<dbReference type="GO" id="GO:0006355">
    <property type="term" value="P:regulation of DNA-templated transcription"/>
    <property type="evidence" value="ECO:0007669"/>
    <property type="project" value="InterPro"/>
</dbReference>
<dbReference type="EC" id="2.7.13.3" evidence="3"/>
<dbReference type="PANTHER" id="PTHR43047">
    <property type="entry name" value="TWO-COMPONENT HISTIDINE PROTEIN KINASE"/>
    <property type="match status" value="1"/>
</dbReference>
<dbReference type="InterPro" id="IPR005467">
    <property type="entry name" value="His_kinase_dom"/>
</dbReference>
<dbReference type="SMART" id="SM00091">
    <property type="entry name" value="PAS"/>
    <property type="match status" value="1"/>
</dbReference>
<feature type="domain" description="Histidine kinase" evidence="13">
    <location>
        <begin position="652"/>
        <end position="870"/>
    </location>
</feature>
<evidence type="ECO:0000256" key="5">
    <source>
        <dbReference type="ARBA" id="ARBA00022553"/>
    </source>
</evidence>
<feature type="transmembrane region" description="Helical" evidence="12">
    <location>
        <begin position="191"/>
        <end position="210"/>
    </location>
</feature>
<keyword evidence="8" id="KW-0418">Kinase</keyword>
<evidence type="ECO:0000256" key="7">
    <source>
        <dbReference type="ARBA" id="ARBA00022692"/>
    </source>
</evidence>
<evidence type="ECO:0000259" key="14">
    <source>
        <dbReference type="PROSITE" id="PS50112"/>
    </source>
</evidence>
<dbReference type="SMART" id="SM01079">
    <property type="entry name" value="CHASE"/>
    <property type="match status" value="1"/>
</dbReference>
<dbReference type="SMART" id="SM00388">
    <property type="entry name" value="HisKA"/>
    <property type="match status" value="1"/>
</dbReference>
<dbReference type="AlphaFoldDB" id="A0AAW3ZQQ6"/>
<evidence type="ECO:0000256" key="10">
    <source>
        <dbReference type="ARBA" id="ARBA00023012"/>
    </source>
</evidence>
<dbReference type="Pfam" id="PF03924">
    <property type="entry name" value="CHASE"/>
    <property type="match status" value="1"/>
</dbReference>
<organism evidence="16 17">
    <name type="scientific">Pseudomarimonas arenosa</name>
    <dbReference type="NCBI Taxonomy" id="2774145"/>
    <lineage>
        <taxon>Bacteria</taxon>
        <taxon>Pseudomonadati</taxon>
        <taxon>Pseudomonadota</taxon>
        <taxon>Gammaproteobacteria</taxon>
        <taxon>Lysobacterales</taxon>
        <taxon>Lysobacteraceae</taxon>
        <taxon>Pseudomarimonas</taxon>
    </lineage>
</organism>
<keyword evidence="4" id="KW-1003">Cell membrane</keyword>
<dbReference type="EMBL" id="JACYTR010000026">
    <property type="protein sequence ID" value="MBD8526611.1"/>
    <property type="molecule type" value="Genomic_DNA"/>
</dbReference>
<keyword evidence="17" id="KW-1185">Reference proteome</keyword>
<reference evidence="16 17" key="1">
    <citation type="submission" date="2020-09" db="EMBL/GenBank/DDBJ databases">
        <title>Pseudoxanthomonas sp. CAU 1598 isolated from sand of Yaerae Beach.</title>
        <authorList>
            <person name="Kim W."/>
        </authorList>
    </citation>
    <scope>NUCLEOTIDE SEQUENCE [LARGE SCALE GENOMIC DNA]</scope>
    <source>
        <strain evidence="16 17">CAU 1598</strain>
    </source>
</reference>
<dbReference type="Pfam" id="PF05231">
    <property type="entry name" value="MASE1"/>
    <property type="match status" value="1"/>
</dbReference>
<dbReference type="Pfam" id="PF00512">
    <property type="entry name" value="HisKA"/>
    <property type="match status" value="1"/>
</dbReference>
<keyword evidence="7 12" id="KW-0812">Transmembrane</keyword>
<dbReference type="PRINTS" id="PR00344">
    <property type="entry name" value="BCTRLSENSOR"/>
</dbReference>
<name>A0AAW3ZQQ6_9GAMM</name>
<feature type="transmembrane region" description="Helical" evidence="12">
    <location>
        <begin position="120"/>
        <end position="145"/>
    </location>
</feature>
<feature type="transmembrane region" description="Helical" evidence="12">
    <location>
        <begin position="36"/>
        <end position="53"/>
    </location>
</feature>
<dbReference type="PROSITE" id="PS50112">
    <property type="entry name" value="PAS"/>
    <property type="match status" value="1"/>
</dbReference>
<keyword evidence="10" id="KW-0902">Two-component regulatory system</keyword>
<comment type="catalytic activity">
    <reaction evidence="1">
        <text>ATP + protein L-histidine = ADP + protein N-phospho-L-histidine.</text>
        <dbReference type="EC" id="2.7.13.3"/>
    </reaction>
</comment>
<dbReference type="GO" id="GO:0000155">
    <property type="term" value="F:phosphorelay sensor kinase activity"/>
    <property type="evidence" value="ECO:0007669"/>
    <property type="project" value="InterPro"/>
</dbReference>
<dbReference type="InterPro" id="IPR003661">
    <property type="entry name" value="HisK_dim/P_dom"/>
</dbReference>
<keyword evidence="6" id="KW-0808">Transferase</keyword>
<accession>A0AAW3ZQQ6</accession>
<proteinExistence type="predicted"/>
<evidence type="ECO:0000256" key="4">
    <source>
        <dbReference type="ARBA" id="ARBA00022475"/>
    </source>
</evidence>
<dbReference type="GO" id="GO:0009927">
    <property type="term" value="F:histidine phosphotransfer kinase activity"/>
    <property type="evidence" value="ECO:0007669"/>
    <property type="project" value="TreeGrafter"/>
</dbReference>
<evidence type="ECO:0000256" key="8">
    <source>
        <dbReference type="ARBA" id="ARBA00022777"/>
    </source>
</evidence>
<dbReference type="InterPro" id="IPR003594">
    <property type="entry name" value="HATPase_dom"/>
</dbReference>
<dbReference type="InterPro" id="IPR036890">
    <property type="entry name" value="HATPase_C_sf"/>
</dbReference>
<dbReference type="SMART" id="SM00387">
    <property type="entry name" value="HATPase_c"/>
    <property type="match status" value="1"/>
</dbReference>
<dbReference type="Proteomes" id="UP000613768">
    <property type="component" value="Unassembled WGS sequence"/>
</dbReference>
<evidence type="ECO:0000256" key="9">
    <source>
        <dbReference type="ARBA" id="ARBA00022989"/>
    </source>
</evidence>
<dbReference type="InterPro" id="IPR036097">
    <property type="entry name" value="HisK_dim/P_sf"/>
</dbReference>
<dbReference type="InterPro" id="IPR004358">
    <property type="entry name" value="Sig_transdc_His_kin-like_C"/>
</dbReference>
<evidence type="ECO:0000256" key="11">
    <source>
        <dbReference type="ARBA" id="ARBA00023136"/>
    </source>
</evidence>
<feature type="domain" description="PAS" evidence="14">
    <location>
        <begin position="529"/>
        <end position="574"/>
    </location>
</feature>
<evidence type="ECO:0000256" key="12">
    <source>
        <dbReference type="SAM" id="Phobius"/>
    </source>
</evidence>
<evidence type="ECO:0000259" key="13">
    <source>
        <dbReference type="PROSITE" id="PS50109"/>
    </source>
</evidence>
<dbReference type="NCBIfam" id="TIGR00229">
    <property type="entry name" value="sensory_box"/>
    <property type="match status" value="1"/>
</dbReference>
<keyword evidence="5" id="KW-0597">Phosphoprotein</keyword>
<evidence type="ECO:0000259" key="15">
    <source>
        <dbReference type="PROSITE" id="PS50839"/>
    </source>
</evidence>
<dbReference type="Gene3D" id="3.30.450.350">
    <property type="entry name" value="CHASE domain"/>
    <property type="match status" value="1"/>
</dbReference>
<dbReference type="PANTHER" id="PTHR43047:SF72">
    <property type="entry name" value="OSMOSENSING HISTIDINE PROTEIN KINASE SLN1"/>
    <property type="match status" value="1"/>
</dbReference>